<dbReference type="PANTHER" id="PTHR12815">
    <property type="entry name" value="SORTING AND ASSEMBLY MACHINERY SAMM50 PROTEIN FAMILY MEMBER"/>
    <property type="match status" value="1"/>
</dbReference>
<name>A0A432LW37_9GAMM</name>
<evidence type="ECO:0000256" key="1">
    <source>
        <dbReference type="ARBA" id="ARBA00004370"/>
    </source>
</evidence>
<evidence type="ECO:0000256" key="9">
    <source>
        <dbReference type="NCBIfam" id="TIGR03303"/>
    </source>
</evidence>
<keyword evidence="2 8" id="KW-1134">Transmembrane beta strand</keyword>
<evidence type="ECO:0000256" key="5">
    <source>
        <dbReference type="ARBA" id="ARBA00022737"/>
    </source>
</evidence>
<dbReference type="RefSeq" id="WP_126673124.1">
    <property type="nucleotide sequence ID" value="NZ_RYZR01000004.1"/>
</dbReference>
<evidence type="ECO:0000256" key="4">
    <source>
        <dbReference type="ARBA" id="ARBA00022729"/>
    </source>
</evidence>
<evidence type="ECO:0000256" key="3">
    <source>
        <dbReference type="ARBA" id="ARBA00022692"/>
    </source>
</evidence>
<dbReference type="HAMAP" id="MF_01430">
    <property type="entry name" value="OM_assembly_BamA"/>
    <property type="match status" value="1"/>
</dbReference>
<evidence type="ECO:0000256" key="7">
    <source>
        <dbReference type="ARBA" id="ARBA00023237"/>
    </source>
</evidence>
<evidence type="ECO:0000256" key="2">
    <source>
        <dbReference type="ARBA" id="ARBA00022452"/>
    </source>
</evidence>
<keyword evidence="7 8" id="KW-0998">Cell outer membrane</keyword>
<comment type="function">
    <text evidence="8">Part of the outer membrane protein assembly complex, which is involved in assembly and insertion of beta-barrel proteins into the outer membrane.</text>
</comment>
<proteinExistence type="inferred from homology"/>
<dbReference type="NCBIfam" id="TIGR03303">
    <property type="entry name" value="OM_YaeT"/>
    <property type="match status" value="1"/>
</dbReference>
<keyword evidence="5 8" id="KW-0677">Repeat</keyword>
<dbReference type="PROSITE" id="PS51779">
    <property type="entry name" value="POTRA"/>
    <property type="match status" value="2"/>
</dbReference>
<gene>
    <name evidence="8 11" type="primary">bamA</name>
    <name evidence="11" type="ORF">EKH79_07135</name>
</gene>
<dbReference type="InterPro" id="IPR039910">
    <property type="entry name" value="D15-like"/>
</dbReference>
<comment type="caution">
    <text evidence="11">The sequence shown here is derived from an EMBL/GenBank/DDBJ whole genome shotgun (WGS) entry which is preliminary data.</text>
</comment>
<dbReference type="Pfam" id="PF01103">
    <property type="entry name" value="Omp85"/>
    <property type="match status" value="1"/>
</dbReference>
<organism evidence="11 12">
    <name type="scientific">Dyella dinghuensis</name>
    <dbReference type="NCBI Taxonomy" id="1920169"/>
    <lineage>
        <taxon>Bacteria</taxon>
        <taxon>Pseudomonadati</taxon>
        <taxon>Pseudomonadota</taxon>
        <taxon>Gammaproteobacteria</taxon>
        <taxon>Lysobacterales</taxon>
        <taxon>Rhodanobacteraceae</taxon>
        <taxon>Dyella</taxon>
    </lineage>
</organism>
<protein>
    <recommendedName>
        <fullName evidence="8 9">Outer membrane protein assembly factor BamA</fullName>
    </recommendedName>
</protein>
<comment type="similarity">
    <text evidence="8">Belongs to the BamA family.</text>
</comment>
<evidence type="ECO:0000313" key="11">
    <source>
        <dbReference type="EMBL" id="RUL65022.1"/>
    </source>
</evidence>
<accession>A0A432LW37</accession>
<evidence type="ECO:0000256" key="8">
    <source>
        <dbReference type="HAMAP-Rule" id="MF_01430"/>
    </source>
</evidence>
<dbReference type="GO" id="GO:0043165">
    <property type="term" value="P:Gram-negative-bacterium-type cell outer membrane assembly"/>
    <property type="evidence" value="ECO:0007669"/>
    <property type="project" value="UniProtKB-UniRule"/>
</dbReference>
<keyword evidence="4 8" id="KW-0732">Signal</keyword>
<dbReference type="Pfam" id="PF07244">
    <property type="entry name" value="POTRA"/>
    <property type="match status" value="5"/>
</dbReference>
<reference evidence="11 12" key="1">
    <citation type="submission" date="2018-12" db="EMBL/GenBank/DDBJ databases">
        <title>Dyella dinghuensis sp. nov. DHOA06 and Dyella choica sp. nov. 4M-K27, isolated from forest soil.</title>
        <authorList>
            <person name="Qiu L.-H."/>
            <person name="Gao Z.-H."/>
        </authorList>
    </citation>
    <scope>NUCLEOTIDE SEQUENCE [LARGE SCALE GENOMIC DNA]</scope>
    <source>
        <strain evidence="11 12">DHOA06</strain>
    </source>
</reference>
<keyword evidence="12" id="KW-1185">Reference proteome</keyword>
<dbReference type="FunFam" id="3.10.20.310:FF:000015">
    <property type="entry name" value="Outer membrane protein assembly factor BamA"/>
    <property type="match status" value="1"/>
</dbReference>
<comment type="subunit">
    <text evidence="8">Part of the Bam complex.</text>
</comment>
<dbReference type="InterPro" id="IPR034746">
    <property type="entry name" value="POTRA"/>
</dbReference>
<evidence type="ECO:0000313" key="12">
    <source>
        <dbReference type="Proteomes" id="UP000267077"/>
    </source>
</evidence>
<dbReference type="Gene3D" id="2.40.160.50">
    <property type="entry name" value="membrane protein fhac: a member of the omp85/tpsb transporter family"/>
    <property type="match status" value="1"/>
</dbReference>
<dbReference type="GO" id="GO:0051205">
    <property type="term" value="P:protein insertion into membrane"/>
    <property type="evidence" value="ECO:0007669"/>
    <property type="project" value="UniProtKB-UniRule"/>
</dbReference>
<dbReference type="OrthoDB" id="9803054at2"/>
<dbReference type="AlphaFoldDB" id="A0A432LW37"/>
<dbReference type="Proteomes" id="UP000267077">
    <property type="component" value="Unassembled WGS sequence"/>
</dbReference>
<dbReference type="InterPro" id="IPR010827">
    <property type="entry name" value="BamA/TamA_POTRA"/>
</dbReference>
<dbReference type="EMBL" id="RYZR01000004">
    <property type="protein sequence ID" value="RUL65022.1"/>
    <property type="molecule type" value="Genomic_DNA"/>
</dbReference>
<dbReference type="InterPro" id="IPR023707">
    <property type="entry name" value="OM_assembly_BamA"/>
</dbReference>
<feature type="chain" id="PRO_5019593577" description="Outer membrane protein assembly factor BamA" evidence="8">
    <location>
        <begin position="20"/>
        <end position="804"/>
    </location>
</feature>
<evidence type="ECO:0000259" key="10">
    <source>
        <dbReference type="PROSITE" id="PS51779"/>
    </source>
</evidence>
<comment type="subcellular location">
    <subcellularLocation>
        <location evidence="8">Cell outer membrane</location>
    </subcellularLocation>
    <subcellularLocation>
        <location evidence="1">Membrane</location>
    </subcellularLocation>
</comment>
<feature type="domain" description="POTRA" evidence="10">
    <location>
        <begin position="23"/>
        <end position="90"/>
    </location>
</feature>
<dbReference type="Gene3D" id="3.10.20.310">
    <property type="entry name" value="membrane protein fhac"/>
    <property type="match status" value="5"/>
</dbReference>
<sequence precursor="true">MKRIAALILLASLSTSVLALEPFVVSDIRIEGLSRISAGTVFNYLQINKGDRLSNEEAQQAIRALYNTKFFSDVELERDGDILVVKVVERPSIAKLTIRGNNDIKTDDLKKGLKDIGLTEGETFDRLSLDRVQQELIRQYYNRGKYNVSVIPHVTELDRNRVAIDIEIREGKVAKIKEVNIVGNTAFTTREIEKDFESGTTNWLSWYSKNDQYSQEKLSGDLKKLQSYYMDRGYADFGLDSSQVTISPDKRAMYIDADVVQGDIYHISDTHLLGQLILPEATLRQLVFVKNGDLFNRRAIEATSDAIKATLANIGYAFAKVNSVPKLDKSAHTADITWYIQPGPRVYVRRVIFQGNTRTEDDVLRREMRQLEGAWYSQAAIDRSKIRLQQLGYFKTVTIDKQTVPGSDDEVDLTVKVEEQSAGSLTFGVGYSQYSGIILSSSVSQKNFLGTGDQFSVSAERSDYLTQISASYYNPFLTDSGVGIGYNASFSRADYADLGSQYASYSNSTKSFSTTLGFPITDFDSLRGSLGIGSTKLNTYVGYTPQILVDYINALGHDTIHSWTGSLSWVHDTRNSYWAPTHGGQLTATVNVALPGSTVQYWTFNGEANHYWPIGKGFVLYLDGKVGYGNTYGNQTYEFNTADGEYKAGQTIAFPFWMNFYAGGVTDVRGFQDNTLGPRACAGQTTAGGPITPQSNGYCPGSTYSYSQPIGGAFKVLGTAELYLPLPFLKDINTARVAWFVDVGQAFPTISDFRTSQLDASTGVSLHWQAPIGPLIISLGFPFRKQPGDSQYTERIQFTFGSQF</sequence>
<dbReference type="PIRSF" id="PIRSF006076">
    <property type="entry name" value="OM_assembly_OMP85"/>
    <property type="match status" value="1"/>
</dbReference>
<feature type="domain" description="POTRA" evidence="10">
    <location>
        <begin position="346"/>
        <end position="420"/>
    </location>
</feature>
<keyword evidence="6 8" id="KW-0472">Membrane</keyword>
<dbReference type="GO" id="GO:1990063">
    <property type="term" value="C:Bam protein complex"/>
    <property type="evidence" value="ECO:0007669"/>
    <property type="project" value="TreeGrafter"/>
</dbReference>
<evidence type="ECO:0000256" key="6">
    <source>
        <dbReference type="ARBA" id="ARBA00023136"/>
    </source>
</evidence>
<dbReference type="PANTHER" id="PTHR12815:SF23">
    <property type="entry name" value="OUTER MEMBRANE PROTEIN ASSEMBLY FACTOR BAMA"/>
    <property type="match status" value="1"/>
</dbReference>
<dbReference type="FunFam" id="3.10.20.310:FF:000001">
    <property type="entry name" value="Outer membrane protein assembly factor BamA"/>
    <property type="match status" value="1"/>
</dbReference>
<dbReference type="InterPro" id="IPR000184">
    <property type="entry name" value="Bac_surfAg_D15"/>
</dbReference>
<keyword evidence="3 8" id="KW-0812">Transmembrane</keyword>
<feature type="signal peptide" evidence="8">
    <location>
        <begin position="1"/>
        <end position="19"/>
    </location>
</feature>